<dbReference type="AlphaFoldDB" id="D1AKK3"/>
<dbReference type="RefSeq" id="WP_012861713.1">
    <property type="nucleotide sequence ID" value="NC_013517.1"/>
</dbReference>
<evidence type="ECO:0000313" key="1">
    <source>
        <dbReference type="EMBL" id="ACZ09119.1"/>
    </source>
</evidence>
<dbReference type="EMBL" id="CP001739">
    <property type="protein sequence ID" value="ACZ09119.1"/>
    <property type="molecule type" value="Genomic_DNA"/>
</dbReference>
<proteinExistence type="predicted"/>
<dbReference type="Proteomes" id="UP000000845">
    <property type="component" value="Chromosome"/>
</dbReference>
<sequence>MEFNRFYRIIRDKYITYAAAVEDFELLEELDSISHEQANYLFRTLLITENFKKAIIKKIEDE</sequence>
<organism evidence="1 2">
    <name type="scientific">Sebaldella termitidis (strain ATCC 33386 / NCTC 11300)</name>
    <dbReference type="NCBI Taxonomy" id="526218"/>
    <lineage>
        <taxon>Bacteria</taxon>
        <taxon>Fusobacteriati</taxon>
        <taxon>Fusobacteriota</taxon>
        <taxon>Fusobacteriia</taxon>
        <taxon>Fusobacteriales</taxon>
        <taxon>Leptotrichiaceae</taxon>
        <taxon>Sebaldella</taxon>
    </lineage>
</organism>
<accession>D1AKK3</accession>
<reference evidence="2" key="1">
    <citation type="submission" date="2009-09" db="EMBL/GenBank/DDBJ databases">
        <title>The complete chromosome of Sebaldella termitidis ATCC 33386.</title>
        <authorList>
            <consortium name="US DOE Joint Genome Institute (JGI-PGF)"/>
            <person name="Lucas S."/>
            <person name="Copeland A."/>
            <person name="Lapidus A."/>
            <person name="Glavina del Rio T."/>
            <person name="Dalin E."/>
            <person name="Tice H."/>
            <person name="Bruce D."/>
            <person name="Goodwin L."/>
            <person name="Pitluck S."/>
            <person name="Kyrpides N."/>
            <person name="Mavromatis K."/>
            <person name="Ivanova N."/>
            <person name="Mikhailova N."/>
            <person name="Sims D."/>
            <person name="Meincke L."/>
            <person name="Brettin T."/>
            <person name="Detter J.C."/>
            <person name="Han C."/>
            <person name="Larimer F."/>
            <person name="Land M."/>
            <person name="Hauser L."/>
            <person name="Markowitz V."/>
            <person name="Cheng J.F."/>
            <person name="Hugenholtz P."/>
            <person name="Woyke T."/>
            <person name="Wu D."/>
            <person name="Eisen J.A."/>
        </authorList>
    </citation>
    <scope>NUCLEOTIDE SEQUENCE [LARGE SCALE GENOMIC DNA]</scope>
    <source>
        <strain evidence="2">ATCC 33386 / NCTC 11300</strain>
    </source>
</reference>
<dbReference type="KEGG" id="str:Sterm_2265"/>
<gene>
    <name evidence="1" type="ordered locus">Sterm_2265</name>
</gene>
<name>D1AKK3_SEBTE</name>
<protein>
    <submittedName>
        <fullName evidence="1">Uncharacterized protein</fullName>
    </submittedName>
</protein>
<evidence type="ECO:0000313" key="2">
    <source>
        <dbReference type="Proteomes" id="UP000000845"/>
    </source>
</evidence>
<keyword evidence="2" id="KW-1185">Reference proteome</keyword>
<dbReference type="HOGENOM" id="CLU_2901700_0_0_0"/>
<dbReference type="STRING" id="526218.Sterm_2265"/>
<reference evidence="1 2" key="2">
    <citation type="journal article" date="2010" name="Stand. Genomic Sci.">
        <title>Complete genome sequence of Sebaldella termitidis type strain (NCTC 11300).</title>
        <authorList>
            <person name="Harmon-Smith M."/>
            <person name="Celia L."/>
            <person name="Chertkov O."/>
            <person name="Lapidus A."/>
            <person name="Copeland A."/>
            <person name="Glavina Del Rio T."/>
            <person name="Nolan M."/>
            <person name="Lucas S."/>
            <person name="Tice H."/>
            <person name="Cheng J.F."/>
            <person name="Han C."/>
            <person name="Detter J.C."/>
            <person name="Bruce D."/>
            <person name="Goodwin L."/>
            <person name="Pitluck S."/>
            <person name="Pati A."/>
            <person name="Liolios K."/>
            <person name="Ivanova N."/>
            <person name="Mavromatis K."/>
            <person name="Mikhailova N."/>
            <person name="Chen A."/>
            <person name="Palaniappan K."/>
            <person name="Land M."/>
            <person name="Hauser L."/>
            <person name="Chang Y.J."/>
            <person name="Jeffries C.D."/>
            <person name="Brettin T."/>
            <person name="Goker M."/>
            <person name="Beck B."/>
            <person name="Bristow J."/>
            <person name="Eisen J.A."/>
            <person name="Markowitz V."/>
            <person name="Hugenholtz P."/>
            <person name="Kyrpides N.C."/>
            <person name="Klenk H.P."/>
            <person name="Chen F."/>
        </authorList>
    </citation>
    <scope>NUCLEOTIDE SEQUENCE [LARGE SCALE GENOMIC DNA]</scope>
    <source>
        <strain evidence="2">ATCC 33386 / NCTC 11300</strain>
    </source>
</reference>